<sequence>MSNENLAQIETLQEQEGKEAISKIQEIKQKAEVSFEGDVVGAAEKAISELTGAGNETTKSMQAETNIAINTAKSMGGTEQKVKEISESVQNEVSTAVESGKQEISEVKNENQEKNKLENIEGDIKYKEKSLETLEANIAHVEQQKNAYIDLLDQEVVYISEEYMNGIAKIISPETEKYTKLWEEFPVYPFTSTPRSEDKMADDLKEKNFSPERIEEFKKKRQELFTLQDEIRKKYGSKIKNQDGGLGFSNSNTIKELHHPFLYVGHGSHYFDGSLLNKKMKLGDLLNKEEEIKKEKRDKTIQEIQELRKQKEAIVKV</sequence>
<dbReference type="EMBL" id="MFUH01000013">
    <property type="protein sequence ID" value="OGI82051.1"/>
    <property type="molecule type" value="Genomic_DNA"/>
</dbReference>
<organism evidence="2 3">
    <name type="scientific">Candidatus Nomurabacteria bacterium RIFCSPHIGHO2_02_FULL_42_24</name>
    <dbReference type="NCBI Taxonomy" id="1801757"/>
    <lineage>
        <taxon>Bacteria</taxon>
        <taxon>Candidatus Nomuraibacteriota</taxon>
    </lineage>
</organism>
<comment type="caution">
    <text evidence="2">The sequence shown here is derived from an EMBL/GenBank/DDBJ whole genome shotgun (WGS) entry which is preliminary data.</text>
</comment>
<feature type="coiled-coil region" evidence="1">
    <location>
        <begin position="97"/>
        <end position="151"/>
    </location>
</feature>
<protein>
    <submittedName>
        <fullName evidence="2">Uncharacterized protein</fullName>
    </submittedName>
</protein>
<gene>
    <name evidence="2" type="ORF">A3B93_02440</name>
</gene>
<name>A0A1F6WJG8_9BACT</name>
<keyword evidence="1" id="KW-0175">Coiled coil</keyword>
<proteinExistence type="predicted"/>
<reference evidence="2 3" key="1">
    <citation type="journal article" date="2016" name="Nat. Commun.">
        <title>Thousands of microbial genomes shed light on interconnected biogeochemical processes in an aquifer system.</title>
        <authorList>
            <person name="Anantharaman K."/>
            <person name="Brown C.T."/>
            <person name="Hug L.A."/>
            <person name="Sharon I."/>
            <person name="Castelle C.J."/>
            <person name="Probst A.J."/>
            <person name="Thomas B.C."/>
            <person name="Singh A."/>
            <person name="Wilkins M.J."/>
            <person name="Karaoz U."/>
            <person name="Brodie E.L."/>
            <person name="Williams K.H."/>
            <person name="Hubbard S.S."/>
            <person name="Banfield J.F."/>
        </authorList>
    </citation>
    <scope>NUCLEOTIDE SEQUENCE [LARGE SCALE GENOMIC DNA]</scope>
</reference>
<feature type="coiled-coil region" evidence="1">
    <location>
        <begin position="290"/>
        <end position="317"/>
    </location>
</feature>
<dbReference type="AlphaFoldDB" id="A0A1F6WJG8"/>
<evidence type="ECO:0000313" key="3">
    <source>
        <dbReference type="Proteomes" id="UP000179880"/>
    </source>
</evidence>
<evidence type="ECO:0000313" key="2">
    <source>
        <dbReference type="EMBL" id="OGI82051.1"/>
    </source>
</evidence>
<evidence type="ECO:0000256" key="1">
    <source>
        <dbReference type="SAM" id="Coils"/>
    </source>
</evidence>
<dbReference type="Proteomes" id="UP000179880">
    <property type="component" value="Unassembled WGS sequence"/>
</dbReference>
<accession>A0A1F6WJG8</accession>